<dbReference type="EMBL" id="PKSM01000007">
    <property type="protein sequence ID" value="POW22713.1"/>
    <property type="molecule type" value="Genomic_DNA"/>
</dbReference>
<evidence type="ECO:0000313" key="3">
    <source>
        <dbReference type="Proteomes" id="UP000238274"/>
    </source>
</evidence>
<evidence type="ECO:0000313" key="2">
    <source>
        <dbReference type="EMBL" id="POW22713.1"/>
    </source>
</evidence>
<proteinExistence type="predicted"/>
<feature type="signal peptide" evidence="1">
    <location>
        <begin position="1"/>
        <end position="19"/>
    </location>
</feature>
<comment type="caution">
    <text evidence="2">The sequence shown here is derived from an EMBL/GenBank/DDBJ whole genome shotgun (WGS) entry which is preliminary data.</text>
</comment>
<name>A0A2S4WLT1_9BASI</name>
<reference evidence="2 3" key="1">
    <citation type="submission" date="2017-12" db="EMBL/GenBank/DDBJ databases">
        <title>Gene loss provides genomic basis for host adaptation in cereal stripe rust fungi.</title>
        <authorList>
            <person name="Xia C."/>
        </authorList>
    </citation>
    <scope>NUCLEOTIDE SEQUENCE [LARGE SCALE GENOMIC DNA]</scope>
    <source>
        <strain evidence="2 3">93TX-2</strain>
    </source>
</reference>
<dbReference type="VEuPathDB" id="FungiDB:PSHT_00916"/>
<sequence>HLALLPILKLIGMPLAVLWIPDPVLFFDEVTSFKGALHGIGMASRREKVFSTEESICVSQPPVLT</sequence>
<feature type="chain" id="PRO_5015460517" evidence="1">
    <location>
        <begin position="20"/>
        <end position="65"/>
    </location>
</feature>
<organism evidence="2 3">
    <name type="scientific">Puccinia striiformis</name>
    <dbReference type="NCBI Taxonomy" id="27350"/>
    <lineage>
        <taxon>Eukaryota</taxon>
        <taxon>Fungi</taxon>
        <taxon>Dikarya</taxon>
        <taxon>Basidiomycota</taxon>
        <taxon>Pucciniomycotina</taxon>
        <taxon>Pucciniomycetes</taxon>
        <taxon>Pucciniales</taxon>
        <taxon>Pucciniaceae</taxon>
        <taxon>Puccinia</taxon>
    </lineage>
</organism>
<dbReference type="AlphaFoldDB" id="A0A2S4WLT1"/>
<keyword evidence="1" id="KW-0732">Signal</keyword>
<reference evidence="3" key="2">
    <citation type="journal article" date="2018" name="BMC Genomics">
        <title>Genomic insights into host adaptation between the wheat stripe rust pathogen (Puccinia striiformis f. sp. tritici) and the barley stripe rust pathogen (Puccinia striiformis f. sp. hordei).</title>
        <authorList>
            <person name="Xia C."/>
            <person name="Wang M."/>
            <person name="Yin C."/>
            <person name="Cornejo O.E."/>
            <person name="Hulbert S.H."/>
            <person name="Chen X."/>
        </authorList>
    </citation>
    <scope>NUCLEOTIDE SEQUENCE [LARGE SCALE GENOMIC DNA]</scope>
    <source>
        <strain evidence="3">93TX-2</strain>
    </source>
</reference>
<accession>A0A2S4WLT1</accession>
<gene>
    <name evidence="2" type="ORF">PSHT_00916</name>
</gene>
<feature type="non-terminal residue" evidence="2">
    <location>
        <position position="1"/>
    </location>
</feature>
<protein>
    <submittedName>
        <fullName evidence="2">Uncharacterized protein</fullName>
    </submittedName>
</protein>
<dbReference type="Proteomes" id="UP000238274">
    <property type="component" value="Unassembled WGS sequence"/>
</dbReference>
<reference evidence="3" key="3">
    <citation type="journal article" date="2018" name="Mol. Plant Microbe Interact.">
        <title>Genome sequence resources for the wheat stripe rust pathogen (Puccinia striiformis f. sp. tritici) and the barley stripe rust pathogen (Puccinia striiformis f. sp. hordei).</title>
        <authorList>
            <person name="Xia C."/>
            <person name="Wang M."/>
            <person name="Yin C."/>
            <person name="Cornejo O.E."/>
            <person name="Hulbert S.H."/>
            <person name="Chen X."/>
        </authorList>
    </citation>
    <scope>NUCLEOTIDE SEQUENCE [LARGE SCALE GENOMIC DNA]</scope>
    <source>
        <strain evidence="3">93TX-2</strain>
    </source>
</reference>
<evidence type="ECO:0000256" key="1">
    <source>
        <dbReference type="SAM" id="SignalP"/>
    </source>
</evidence>
<keyword evidence="3" id="KW-1185">Reference proteome</keyword>